<dbReference type="Proteomes" id="UP000631553">
    <property type="component" value="Unassembled WGS sequence"/>
</dbReference>
<keyword evidence="3" id="KW-1185">Reference proteome</keyword>
<evidence type="ECO:0000313" key="2">
    <source>
        <dbReference type="EMBL" id="NYF58194.1"/>
    </source>
</evidence>
<comment type="caution">
    <text evidence="2">The sequence shown here is derived from an EMBL/GenBank/DDBJ whole genome shotgun (WGS) entry which is preliminary data.</text>
</comment>
<reference evidence="2 3" key="1">
    <citation type="submission" date="2020-07" db="EMBL/GenBank/DDBJ databases">
        <title>Sequencing the genomes of 1000 actinobacteria strains.</title>
        <authorList>
            <person name="Klenk H.-P."/>
        </authorList>
    </citation>
    <scope>NUCLEOTIDE SEQUENCE [LARGE SCALE GENOMIC DNA]</scope>
    <source>
        <strain evidence="2 3">DSM 43814</strain>
    </source>
</reference>
<proteinExistence type="predicted"/>
<evidence type="ECO:0000313" key="3">
    <source>
        <dbReference type="Proteomes" id="UP000631553"/>
    </source>
</evidence>
<name>A0ABX2RSJ2_9ACTN</name>
<gene>
    <name evidence="2" type="ORF">HDA35_004025</name>
</gene>
<dbReference type="RefSeq" id="WP_157746086.1">
    <property type="nucleotide sequence ID" value="NZ_JACCCQ010000001.1"/>
</dbReference>
<evidence type="ECO:0000256" key="1">
    <source>
        <dbReference type="SAM" id="MobiDB-lite"/>
    </source>
</evidence>
<feature type="region of interest" description="Disordered" evidence="1">
    <location>
        <begin position="41"/>
        <end position="73"/>
    </location>
</feature>
<organism evidence="2 3">
    <name type="scientific">Micromonospora purpureochromogenes</name>
    <dbReference type="NCBI Taxonomy" id="47872"/>
    <lineage>
        <taxon>Bacteria</taxon>
        <taxon>Bacillati</taxon>
        <taxon>Actinomycetota</taxon>
        <taxon>Actinomycetes</taxon>
        <taxon>Micromonosporales</taxon>
        <taxon>Micromonosporaceae</taxon>
        <taxon>Micromonospora</taxon>
    </lineage>
</organism>
<dbReference type="EMBL" id="JACCCQ010000001">
    <property type="protein sequence ID" value="NYF58194.1"/>
    <property type="molecule type" value="Genomic_DNA"/>
</dbReference>
<evidence type="ECO:0008006" key="4">
    <source>
        <dbReference type="Google" id="ProtNLM"/>
    </source>
</evidence>
<accession>A0ABX2RSJ2</accession>
<sequence>MTLIVGLLRQIVSRLFPSPPALPGTGQRIEAREQEAARRRLLDQARGTEQQPSTVEDRSLDYHPAPQSAEGGK</sequence>
<protein>
    <recommendedName>
        <fullName evidence="4">Sec-independent protein translocase protein TatA</fullName>
    </recommendedName>
</protein>